<keyword evidence="2" id="KW-0472">Membrane</keyword>
<sequence length="749" mass="84199" precursor="true">MLRSAAYTRVTLVLCALLAVPAAMASENGSSIESAKRSEPRAAAMCQQLPLAANLPMLVEGPENGPVHLTADDVSLDKEGISTLLGKVRVMQGGQEFSSEALNYDDKNRTIEVRAESLFRSKQMNIKSQSADFDLNTQSGAFNNTLFTLPSRAARGSADVVQVNQHGTANIRRIRYTTCGPDSNAWYLAATKVHLDYDEGMGSATNARLELGGVPVFYMPYFRFPIDNERHTGLLFPTVGITENMGFDFRQPIYLNIAPNIDDTFTPRYMSKRGTQLGNSFRYLLEQSEGKLDLEYLHEDRQTQDRRTFLEFQHDSLINPRLALDIHVADVSDEQYFEDFGGTRIDSSALTYLDRSARLTYQAPASYTVNVMVQDYQTIDNTILPADEPYRRVPQIRLDALTPNSFYNTRAGLGAEYDYFTRPNSIDGQRLDLQPFLRLEKDNIAWYTTSQIDARYTAYQLSNVAPGQPSAPQRTVPTFSTEGGLRFERITANGSVQTLEPQLMYLYTPYRNQNDIPTFDSGEPDFDVTELFSRNRYSGIDRIADANQAAFALSSRLLDPNTGQVRLTATIGQIYRFTAPEVTLPGFVSPGNGATDFISTLDYRLSSHWAASSLLQWAPGDRQFNRANFAVRYREDETSATGKRLDLVYRYRRGVLEQSDVVASIPLFEGWRAAGRWRYSIEDNRTLDVLGGLEYETCCWALRTSYRRYVANTSGRFDNGIYVQLELKGMTRIGTGFTGLLPINDTLPQ</sequence>
<dbReference type="InterPro" id="IPR007543">
    <property type="entry name" value="LptD_C"/>
</dbReference>
<keyword evidence="5" id="KW-1185">Reference proteome</keyword>
<dbReference type="RefSeq" id="WP_107938442.1">
    <property type="nucleotide sequence ID" value="NZ_QANS01000001.1"/>
</dbReference>
<dbReference type="PANTHER" id="PTHR30189">
    <property type="entry name" value="LPS-ASSEMBLY PROTEIN"/>
    <property type="match status" value="1"/>
</dbReference>
<comment type="caution">
    <text evidence="2">Lacks conserved residue(s) required for the propagation of feature annotation.</text>
</comment>
<evidence type="ECO:0000313" key="5">
    <source>
        <dbReference type="Proteomes" id="UP000244248"/>
    </source>
</evidence>
<dbReference type="InterPro" id="IPR020889">
    <property type="entry name" value="LipoPS_assembly_LptD"/>
</dbReference>
<evidence type="ECO:0000313" key="4">
    <source>
        <dbReference type="EMBL" id="PTU32735.1"/>
    </source>
</evidence>
<dbReference type="GO" id="GO:0043165">
    <property type="term" value="P:Gram-negative-bacterium-type cell outer membrane assembly"/>
    <property type="evidence" value="ECO:0007669"/>
    <property type="project" value="UniProtKB-UniRule"/>
</dbReference>
<dbReference type="GO" id="GO:0009279">
    <property type="term" value="C:cell outer membrane"/>
    <property type="evidence" value="ECO:0007669"/>
    <property type="project" value="UniProtKB-SubCell"/>
</dbReference>
<evidence type="ECO:0000256" key="2">
    <source>
        <dbReference type="HAMAP-Rule" id="MF_01411"/>
    </source>
</evidence>
<dbReference type="EMBL" id="QANS01000001">
    <property type="protein sequence ID" value="PTU32735.1"/>
    <property type="molecule type" value="Genomic_DNA"/>
</dbReference>
<feature type="signal peptide" evidence="2">
    <location>
        <begin position="1"/>
        <end position="25"/>
    </location>
</feature>
<keyword evidence="1 2" id="KW-0998">Cell outer membrane</keyword>
<dbReference type="Proteomes" id="UP000244248">
    <property type="component" value="Unassembled WGS sequence"/>
</dbReference>
<dbReference type="OrthoDB" id="9760225at2"/>
<comment type="subunit">
    <text evidence="2">Component of the lipopolysaccharide transport and assembly complex. Interacts with LptE and LptA.</text>
</comment>
<dbReference type="GO" id="GO:0015920">
    <property type="term" value="P:lipopolysaccharide transport"/>
    <property type="evidence" value="ECO:0007669"/>
    <property type="project" value="InterPro"/>
</dbReference>
<comment type="function">
    <text evidence="2">Together with LptE, is involved in the assembly of lipopolysaccharide (LPS) at the surface of the outer membrane.</text>
</comment>
<comment type="subcellular location">
    <subcellularLocation>
        <location evidence="2">Cell outer membrane</location>
    </subcellularLocation>
</comment>
<keyword evidence="2" id="KW-0732">Signal</keyword>
<dbReference type="GO" id="GO:1990351">
    <property type="term" value="C:transporter complex"/>
    <property type="evidence" value="ECO:0007669"/>
    <property type="project" value="TreeGrafter"/>
</dbReference>
<proteinExistence type="inferred from homology"/>
<reference evidence="4 5" key="1">
    <citation type="submission" date="2018-04" db="EMBL/GenBank/DDBJ databases">
        <title>Novel species isolated from glacier.</title>
        <authorList>
            <person name="Liu Q."/>
            <person name="Xin Y.-H."/>
        </authorList>
    </citation>
    <scope>NUCLEOTIDE SEQUENCE [LARGE SCALE GENOMIC DNA]</scope>
    <source>
        <strain evidence="4 5">GT1R17</strain>
    </source>
</reference>
<gene>
    <name evidence="2" type="primary">lptD</name>
    <name evidence="4" type="ORF">CJD38_01005</name>
</gene>
<evidence type="ECO:0000256" key="1">
    <source>
        <dbReference type="ARBA" id="ARBA00023237"/>
    </source>
</evidence>
<evidence type="ECO:0000259" key="3">
    <source>
        <dbReference type="Pfam" id="PF04453"/>
    </source>
</evidence>
<dbReference type="AlphaFoldDB" id="A0A2T5MJI9"/>
<feature type="domain" description="LptD C-terminal" evidence="3">
    <location>
        <begin position="306"/>
        <end position="677"/>
    </location>
</feature>
<comment type="similarity">
    <text evidence="2">Belongs to the LptD family.</text>
</comment>
<dbReference type="InterPro" id="IPR050218">
    <property type="entry name" value="LptD"/>
</dbReference>
<organism evidence="4 5">
    <name type="scientific">Stenotrophobium rhamnosiphilum</name>
    <dbReference type="NCBI Taxonomy" id="2029166"/>
    <lineage>
        <taxon>Bacteria</taxon>
        <taxon>Pseudomonadati</taxon>
        <taxon>Pseudomonadota</taxon>
        <taxon>Gammaproteobacteria</taxon>
        <taxon>Nevskiales</taxon>
        <taxon>Nevskiaceae</taxon>
        <taxon>Stenotrophobium</taxon>
    </lineage>
</organism>
<dbReference type="Pfam" id="PF04453">
    <property type="entry name" value="LptD"/>
    <property type="match status" value="1"/>
</dbReference>
<dbReference type="HAMAP" id="MF_01411">
    <property type="entry name" value="LPS_assembly_LptD"/>
    <property type="match status" value="1"/>
</dbReference>
<dbReference type="PANTHER" id="PTHR30189:SF1">
    <property type="entry name" value="LPS-ASSEMBLY PROTEIN LPTD"/>
    <property type="match status" value="1"/>
</dbReference>
<comment type="caution">
    <text evidence="4">The sequence shown here is derived from an EMBL/GenBank/DDBJ whole genome shotgun (WGS) entry which is preliminary data.</text>
</comment>
<name>A0A2T5MJI9_9GAMM</name>
<feature type="chain" id="PRO_5015789641" description="LPS-assembly protein LptD" evidence="2">
    <location>
        <begin position="26"/>
        <end position="749"/>
    </location>
</feature>
<protein>
    <recommendedName>
        <fullName evidence="2">LPS-assembly protein LptD</fullName>
    </recommendedName>
</protein>
<accession>A0A2T5MJI9</accession>